<evidence type="ECO:0000313" key="2">
    <source>
        <dbReference type="EMBL" id="MBL6076870.1"/>
    </source>
</evidence>
<evidence type="ECO:0000313" key="3">
    <source>
        <dbReference type="Proteomes" id="UP000660885"/>
    </source>
</evidence>
<proteinExistence type="predicted"/>
<name>A0ABS1TYB8_9PROT</name>
<dbReference type="RefSeq" id="WP_202830029.1">
    <property type="nucleotide sequence ID" value="NZ_JAETWB010000001.1"/>
</dbReference>
<keyword evidence="1" id="KW-0812">Transmembrane</keyword>
<dbReference type="Proteomes" id="UP000660885">
    <property type="component" value="Unassembled WGS sequence"/>
</dbReference>
<gene>
    <name evidence="2" type="ORF">JMJ56_02555</name>
</gene>
<evidence type="ECO:0000256" key="1">
    <source>
        <dbReference type="SAM" id="Phobius"/>
    </source>
</evidence>
<accession>A0ABS1TYB8</accession>
<organism evidence="2 3">
    <name type="scientific">Belnapia arida</name>
    <dbReference type="NCBI Taxonomy" id="2804533"/>
    <lineage>
        <taxon>Bacteria</taxon>
        <taxon>Pseudomonadati</taxon>
        <taxon>Pseudomonadota</taxon>
        <taxon>Alphaproteobacteria</taxon>
        <taxon>Acetobacterales</taxon>
        <taxon>Roseomonadaceae</taxon>
        <taxon>Belnapia</taxon>
    </lineage>
</organism>
<keyword evidence="1" id="KW-0472">Membrane</keyword>
<dbReference type="EMBL" id="JAETWB010000001">
    <property type="protein sequence ID" value="MBL6076870.1"/>
    <property type="molecule type" value="Genomic_DNA"/>
</dbReference>
<keyword evidence="1" id="KW-1133">Transmembrane helix</keyword>
<feature type="transmembrane region" description="Helical" evidence="1">
    <location>
        <begin position="30"/>
        <end position="52"/>
    </location>
</feature>
<protein>
    <recommendedName>
        <fullName evidence="4">SGNH/GDSL hydrolase family protein</fullName>
    </recommendedName>
</protein>
<reference evidence="2 3" key="1">
    <citation type="submission" date="2021-01" db="EMBL/GenBank/DDBJ databases">
        <title>Belnapia mucosa sp. nov. and Belnapia arida sp. nov., isolated from the Tabernas Desert (Almeria, Spain).</title>
        <authorList>
            <person name="Molina-Menor E."/>
            <person name="Vidal-Verdu A."/>
            <person name="Calonge A."/>
            <person name="Satari L."/>
            <person name="Pereto J."/>
            <person name="Porcar M."/>
        </authorList>
    </citation>
    <scope>NUCLEOTIDE SEQUENCE [LARGE SCALE GENOMIC DNA]</scope>
    <source>
        <strain evidence="2 3">T18</strain>
    </source>
</reference>
<dbReference type="SUPFAM" id="SSF52266">
    <property type="entry name" value="SGNH hydrolase"/>
    <property type="match status" value="1"/>
</dbReference>
<evidence type="ECO:0008006" key="4">
    <source>
        <dbReference type="Google" id="ProtNLM"/>
    </source>
</evidence>
<sequence length="353" mass="37950">MHDPSKSPGIPAADKGAPATTAIAPTWRSYLAAFLGSLAAMFALFYGALLGLSATGNLPPPALTNSLCIDEKFASMRQHRPEAPNMLVVGSSVAWRHFDGDTMRRAAPEAVPFNGGMCGRSINQTGYATEWLLGHFKTVRDVLLIASPQDFNSCPTSSTAFFDRTDVDDYVFGRSTPWLFYTRYFSMVSLVRNALSIAGKRSGADRNDPLVFDRYGSGPLGGDGVRGTLLYGKVAEADPACLEALSQLAAKLRQDGRRFMVVSTPIHPEWKRLHDPAGEYLARFNAALQTALAGSGAEYWDSNSSSSVEASDFFDAIHLRWAAVPEFTGDLVKAFHLDRGVAGVATATVQGGA</sequence>
<keyword evidence="3" id="KW-1185">Reference proteome</keyword>
<comment type="caution">
    <text evidence="2">The sequence shown here is derived from an EMBL/GenBank/DDBJ whole genome shotgun (WGS) entry which is preliminary data.</text>
</comment>